<protein>
    <recommendedName>
        <fullName evidence="10">G-patch domain-containing protein</fullName>
    </recommendedName>
</protein>
<organism evidence="11 12">
    <name type="scientific">Steinernema carpocapsae</name>
    <name type="common">Entomopathogenic nematode</name>
    <dbReference type="NCBI Taxonomy" id="34508"/>
    <lineage>
        <taxon>Eukaryota</taxon>
        <taxon>Metazoa</taxon>
        <taxon>Ecdysozoa</taxon>
        <taxon>Nematoda</taxon>
        <taxon>Chromadorea</taxon>
        <taxon>Rhabditida</taxon>
        <taxon>Tylenchina</taxon>
        <taxon>Panagrolaimomorpha</taxon>
        <taxon>Strongyloidoidea</taxon>
        <taxon>Steinernematidae</taxon>
        <taxon>Steinernema</taxon>
    </lineage>
</organism>
<feature type="domain" description="G-patch" evidence="10">
    <location>
        <begin position="122"/>
        <end position="168"/>
    </location>
</feature>
<evidence type="ECO:0000256" key="6">
    <source>
        <dbReference type="ARBA" id="ARBA00023242"/>
    </source>
</evidence>
<dbReference type="EMBL" id="AZBU02000006">
    <property type="protein sequence ID" value="TKR72890.1"/>
    <property type="molecule type" value="Genomic_DNA"/>
</dbReference>
<dbReference type="OrthoDB" id="4822at2759"/>
<evidence type="ECO:0000313" key="11">
    <source>
        <dbReference type="EMBL" id="TKR72890.1"/>
    </source>
</evidence>
<evidence type="ECO:0000256" key="9">
    <source>
        <dbReference type="SAM" id="MobiDB-lite"/>
    </source>
</evidence>
<evidence type="ECO:0000256" key="8">
    <source>
        <dbReference type="SAM" id="Coils"/>
    </source>
</evidence>
<comment type="subcellular location">
    <subcellularLocation>
        <location evidence="1 7">Nucleus</location>
    </subcellularLocation>
</comment>
<dbReference type="Proteomes" id="UP000298663">
    <property type="component" value="Unassembled WGS sequence"/>
</dbReference>
<dbReference type="InterPro" id="IPR022783">
    <property type="entry name" value="GCFC_dom"/>
</dbReference>
<dbReference type="STRING" id="34508.A0A4U5MT45"/>
<feature type="coiled-coil region" evidence="8">
    <location>
        <begin position="290"/>
        <end position="336"/>
    </location>
</feature>
<evidence type="ECO:0000259" key="10">
    <source>
        <dbReference type="PROSITE" id="PS50174"/>
    </source>
</evidence>
<evidence type="ECO:0000256" key="4">
    <source>
        <dbReference type="ARBA" id="ARBA00022728"/>
    </source>
</evidence>
<name>A0A4U5MT45_STECR</name>
<keyword evidence="12" id="KW-1185">Reference proteome</keyword>
<dbReference type="InterPro" id="IPR045211">
    <property type="entry name" value="TFP11/STIP/Ntr1"/>
</dbReference>
<dbReference type="AlphaFoldDB" id="A0A4U5MT45"/>
<dbReference type="Pfam" id="PF12457">
    <property type="entry name" value="TIP_N"/>
    <property type="match status" value="1"/>
</dbReference>
<keyword evidence="4 7" id="KW-0747">Spliceosome</keyword>
<dbReference type="InterPro" id="IPR022159">
    <property type="entry name" value="STIP/TFIP11_N"/>
</dbReference>
<dbReference type="PROSITE" id="PS50174">
    <property type="entry name" value="G_PATCH"/>
    <property type="match status" value="1"/>
</dbReference>
<evidence type="ECO:0000256" key="3">
    <source>
        <dbReference type="ARBA" id="ARBA00022664"/>
    </source>
</evidence>
<dbReference type="GO" id="GO:0003676">
    <property type="term" value="F:nucleic acid binding"/>
    <property type="evidence" value="ECO:0007669"/>
    <property type="project" value="InterPro"/>
</dbReference>
<evidence type="ECO:0000313" key="12">
    <source>
        <dbReference type="Proteomes" id="UP000298663"/>
    </source>
</evidence>
<proteinExistence type="inferred from homology"/>
<feature type="region of interest" description="Disordered" evidence="9">
    <location>
        <begin position="40"/>
        <end position="95"/>
    </location>
</feature>
<reference evidence="11 12" key="2">
    <citation type="journal article" date="2019" name="G3 (Bethesda)">
        <title>Hybrid Assembly of the Genome of the Entomopathogenic Nematode Steinernema carpocapsae Identifies the X-Chromosome.</title>
        <authorList>
            <person name="Serra L."/>
            <person name="Macchietto M."/>
            <person name="Macias-Munoz A."/>
            <person name="McGill C.J."/>
            <person name="Rodriguez I.M."/>
            <person name="Rodriguez B."/>
            <person name="Murad R."/>
            <person name="Mortazavi A."/>
        </authorList>
    </citation>
    <scope>NUCLEOTIDE SEQUENCE [LARGE SCALE GENOMIC DNA]</scope>
    <source>
        <strain evidence="11 12">ALL</strain>
    </source>
</reference>
<comment type="similarity">
    <text evidence="2 7">Belongs to the TFP11/STIP family.</text>
</comment>
<comment type="caution">
    <text evidence="11">The sequence shown here is derived from an EMBL/GenBank/DDBJ whole genome shotgun (WGS) entry which is preliminary data.</text>
</comment>
<evidence type="ECO:0000256" key="7">
    <source>
        <dbReference type="PIRNR" id="PIRNR017706"/>
    </source>
</evidence>
<dbReference type="GO" id="GO:0071008">
    <property type="term" value="C:U2-type post-mRNA release spliceosomal complex"/>
    <property type="evidence" value="ECO:0007669"/>
    <property type="project" value="TreeGrafter"/>
</dbReference>
<evidence type="ECO:0000256" key="5">
    <source>
        <dbReference type="ARBA" id="ARBA00023187"/>
    </source>
</evidence>
<dbReference type="SMART" id="SM00443">
    <property type="entry name" value="G_patch"/>
    <property type="match status" value="1"/>
</dbReference>
<keyword evidence="8" id="KW-0175">Coiled coil</keyword>
<dbReference type="PANTHER" id="PTHR23329:SF1">
    <property type="entry name" value="TUFTELIN-INTERACTING PROTEIN 11"/>
    <property type="match status" value="1"/>
</dbReference>
<sequence>MSDEEGNESFSINDRDLFYALNPHKRKRMSKEQQIYGVWADREEEEDATDERPSFSSAAKTMMNFVSGGTQKTGEDQQEEEKEVPVKKPKVSSNYPSAAKNQVFAGMRDAAGPKIDWAKGSKGNVIMNMMKKMGYEHGKGLGATKQGIVEPVEAKVRPGRAAIGAYGSEGKGLKFGESAADAHKRNLDIDDEDVEVQDDLPKPSSGKWKKSGAKQKVSYRTIDEVLEEEGGARFDMGSAGGSKIIDMTGPVQKVYNDYNAFSTRTKTAVIARQGFDVPDLTHNLDMLLGMSEDEIRKNDNEARNRKAENEANEVHLKELDEVRKQQHDRVRSLEQIIGILELFSENTGEQSLDDYKELTLRLKKLGYTRFGNLSIDRCILSRILPVFVRQFSRWNPLDPNQVDSGFVLLQEWMQILETGSKIGKNNELCSFDELLWNSWMPIVRRSALSWSPREATPVMTNLVETWAKVLPAWMLDNLLDQIIFPRLHADVDQWKPTSDCIPIDQWLVPWVYIMGDRLQPLLLSVRQKIGKALSAWEATDPSAIHLLSPWKDVFSRGTMSAFVGHHIAPKLAHALARMNMDPSENTDYHEFFAVISWYSCGLLSSEATTNMLLNNFFPKFYHTLCIWLDAPQVVRTEVSLWYSEWRERIPKALRDEPLIKGQFLGGLQAMNQSLNGFKVTGWTPQAHLEAATPGPAVPSAQPQRPAGSGAYERSTFKKLLQRRAEEEQIPFTPLNRLHLQYQLYKCGTKTLYFADNLIYAMDPTKRYKPIGLEDLIERCKEA</sequence>
<keyword evidence="3 7" id="KW-0507">mRNA processing</keyword>
<dbReference type="PIRSF" id="PIRSF017706">
    <property type="entry name" value="TFIP11"/>
    <property type="match status" value="1"/>
</dbReference>
<keyword evidence="5 7" id="KW-0508">mRNA splicing</keyword>
<reference evidence="11 12" key="1">
    <citation type="journal article" date="2015" name="Genome Biol.">
        <title>Comparative genomics of Steinernema reveals deeply conserved gene regulatory networks.</title>
        <authorList>
            <person name="Dillman A.R."/>
            <person name="Macchietto M."/>
            <person name="Porter C.F."/>
            <person name="Rogers A."/>
            <person name="Williams B."/>
            <person name="Antoshechkin I."/>
            <person name="Lee M.M."/>
            <person name="Goodwin Z."/>
            <person name="Lu X."/>
            <person name="Lewis E.E."/>
            <person name="Goodrich-Blair H."/>
            <person name="Stock S.P."/>
            <person name="Adams B.J."/>
            <person name="Sternberg P.W."/>
            <person name="Mortazavi A."/>
        </authorList>
    </citation>
    <scope>NUCLEOTIDE SEQUENCE [LARGE SCALE GENOMIC DNA]</scope>
    <source>
        <strain evidence="11 12">ALL</strain>
    </source>
</reference>
<dbReference type="PANTHER" id="PTHR23329">
    <property type="entry name" value="TUFTELIN-INTERACTING PROTEIN 11-RELATED"/>
    <property type="match status" value="1"/>
</dbReference>
<gene>
    <name evidence="11" type="ORF">L596_020276</name>
</gene>
<dbReference type="GO" id="GO:0000390">
    <property type="term" value="P:spliceosomal complex disassembly"/>
    <property type="evidence" value="ECO:0007669"/>
    <property type="project" value="InterPro"/>
</dbReference>
<dbReference type="InterPro" id="IPR000467">
    <property type="entry name" value="G_patch_dom"/>
</dbReference>
<feature type="compositionally biased region" description="Acidic residues" evidence="9">
    <location>
        <begin position="189"/>
        <end position="198"/>
    </location>
</feature>
<evidence type="ECO:0000256" key="1">
    <source>
        <dbReference type="ARBA" id="ARBA00004123"/>
    </source>
</evidence>
<evidence type="ECO:0000256" key="2">
    <source>
        <dbReference type="ARBA" id="ARBA00010900"/>
    </source>
</evidence>
<dbReference type="Pfam" id="PF01585">
    <property type="entry name" value="G-patch"/>
    <property type="match status" value="1"/>
</dbReference>
<feature type="region of interest" description="Disordered" evidence="9">
    <location>
        <begin position="186"/>
        <end position="211"/>
    </location>
</feature>
<dbReference type="Pfam" id="PF07842">
    <property type="entry name" value="GCFC"/>
    <property type="match status" value="1"/>
</dbReference>
<accession>A0A4U5MT45</accession>
<dbReference type="InterPro" id="IPR024933">
    <property type="entry name" value="TFP11"/>
</dbReference>
<keyword evidence="6 7" id="KW-0539">Nucleus</keyword>